<proteinExistence type="predicted"/>
<dbReference type="Proteomes" id="UP000072520">
    <property type="component" value="Unassembled WGS sequence"/>
</dbReference>
<sequence length="59" mass="6760">MLALSCLQADQHGRSTKRVISELQDQSICILNAKSKTISILIKYYIYGIEIYGFIFTFL</sequence>
<comment type="caution">
    <text evidence="1">The sequence shown here is derived from an EMBL/GenBank/DDBJ whole genome shotgun (WGS) entry which is preliminary data.</text>
</comment>
<evidence type="ECO:0000313" key="2">
    <source>
        <dbReference type="Proteomes" id="UP000072520"/>
    </source>
</evidence>
<gene>
    <name evidence="1" type="ORF">RSA13_03895</name>
</gene>
<dbReference type="AlphaFoldDB" id="A0AB34VKI3"/>
<evidence type="ECO:0000313" key="1">
    <source>
        <dbReference type="EMBL" id="KTT00555.1"/>
    </source>
</evidence>
<accession>A0AB34VKI3</accession>
<name>A0AB34VKI3_9GAMM</name>
<reference evidence="1 2" key="1">
    <citation type="journal article" date="2016" name="Front. Microbiol.">
        <title>Genomic Resource of Rice Seed Associated Bacteria.</title>
        <authorList>
            <person name="Midha S."/>
            <person name="Bansal K."/>
            <person name="Sharma S."/>
            <person name="Kumar N."/>
            <person name="Patil P.P."/>
            <person name="Chaudhry V."/>
            <person name="Patil P.B."/>
        </authorList>
    </citation>
    <scope>NUCLEOTIDE SEQUENCE [LARGE SCALE GENOMIC DNA]</scope>
    <source>
        <strain evidence="1 2">RSA13</strain>
    </source>
</reference>
<organism evidence="1 2">
    <name type="scientific">Pantoea stewartii</name>
    <dbReference type="NCBI Taxonomy" id="66269"/>
    <lineage>
        <taxon>Bacteria</taxon>
        <taxon>Pseudomonadati</taxon>
        <taxon>Pseudomonadota</taxon>
        <taxon>Gammaproteobacteria</taxon>
        <taxon>Enterobacterales</taxon>
        <taxon>Erwiniaceae</taxon>
        <taxon>Pantoea</taxon>
    </lineage>
</organism>
<protein>
    <submittedName>
        <fullName evidence="1">Uncharacterized protein</fullName>
    </submittedName>
</protein>
<dbReference type="EMBL" id="LDSI01000003">
    <property type="protein sequence ID" value="KTT00555.1"/>
    <property type="molecule type" value="Genomic_DNA"/>
</dbReference>